<keyword evidence="4" id="KW-1185">Reference proteome</keyword>
<feature type="region of interest" description="Disordered" evidence="1">
    <location>
        <begin position="248"/>
        <end position="269"/>
    </location>
</feature>
<dbReference type="EMBL" id="BQNB010011188">
    <property type="protein sequence ID" value="GJS87308.1"/>
    <property type="molecule type" value="Genomic_DNA"/>
</dbReference>
<reference evidence="3" key="1">
    <citation type="journal article" date="2022" name="Int. J. Mol. Sci.">
        <title>Draft Genome of Tanacetum Coccineum: Genomic Comparison of Closely Related Tanacetum-Family Plants.</title>
        <authorList>
            <person name="Yamashiro T."/>
            <person name="Shiraishi A."/>
            <person name="Nakayama K."/>
            <person name="Satake H."/>
        </authorList>
    </citation>
    <scope>NUCLEOTIDE SEQUENCE</scope>
</reference>
<feature type="compositionally biased region" description="Basic and acidic residues" evidence="1">
    <location>
        <begin position="255"/>
        <end position="269"/>
    </location>
</feature>
<feature type="domain" description="Reverse transcriptase zinc-binding" evidence="2">
    <location>
        <begin position="129"/>
        <end position="211"/>
    </location>
</feature>
<gene>
    <name evidence="3" type="ORF">Tco_0769944</name>
</gene>
<evidence type="ECO:0000256" key="1">
    <source>
        <dbReference type="SAM" id="MobiDB-lite"/>
    </source>
</evidence>
<proteinExistence type="predicted"/>
<dbReference type="Proteomes" id="UP001151760">
    <property type="component" value="Unassembled WGS sequence"/>
</dbReference>
<accession>A0ABQ4ZEP7</accession>
<evidence type="ECO:0000259" key="2">
    <source>
        <dbReference type="Pfam" id="PF13966"/>
    </source>
</evidence>
<reference evidence="3" key="2">
    <citation type="submission" date="2022-01" db="EMBL/GenBank/DDBJ databases">
        <authorList>
            <person name="Yamashiro T."/>
            <person name="Shiraishi A."/>
            <person name="Satake H."/>
            <person name="Nakayama K."/>
        </authorList>
    </citation>
    <scope>NUCLEOTIDE SEQUENCE</scope>
</reference>
<dbReference type="InterPro" id="IPR026960">
    <property type="entry name" value="RVT-Znf"/>
</dbReference>
<name>A0ABQ4ZEP7_9ASTR</name>
<dbReference type="Pfam" id="PF13966">
    <property type="entry name" value="zf-RVT"/>
    <property type="match status" value="1"/>
</dbReference>
<evidence type="ECO:0000313" key="3">
    <source>
        <dbReference type="EMBL" id="GJS87308.1"/>
    </source>
</evidence>
<sequence>MLLSFLHICGALLRIKNRFGLNGYIHINLRGVLYGTFLFEIGNGQRTSTWYDNWSPLGQLSNVISNRDIYSAGFKLDMRVSDIIKDGMWAWPTDWLIKYPMISNMNAPVLTGSDDYIVLRNHSNMDVRFSVATIWDCIRPRNAEVNWFHIVWFSQRIPRHAIHLWLVVNRKLKTQDLLRQWDVKNSGITMFNCPLCEGEPDSHNHLFFGCRKEIKDGECSKDPSDLEVARVAYLIVFSVLMEKMGKGVSNTAEVADEKDSKKEEMSRKEYEKVLQEKRKALVSLKSGE</sequence>
<evidence type="ECO:0000313" key="4">
    <source>
        <dbReference type="Proteomes" id="UP001151760"/>
    </source>
</evidence>
<protein>
    <submittedName>
        <fullName evidence="3">GRF1-interacting factor 1-like protein</fullName>
    </submittedName>
</protein>
<organism evidence="3 4">
    <name type="scientific">Tanacetum coccineum</name>
    <dbReference type="NCBI Taxonomy" id="301880"/>
    <lineage>
        <taxon>Eukaryota</taxon>
        <taxon>Viridiplantae</taxon>
        <taxon>Streptophyta</taxon>
        <taxon>Embryophyta</taxon>
        <taxon>Tracheophyta</taxon>
        <taxon>Spermatophyta</taxon>
        <taxon>Magnoliopsida</taxon>
        <taxon>eudicotyledons</taxon>
        <taxon>Gunneridae</taxon>
        <taxon>Pentapetalae</taxon>
        <taxon>asterids</taxon>
        <taxon>campanulids</taxon>
        <taxon>Asterales</taxon>
        <taxon>Asteraceae</taxon>
        <taxon>Asteroideae</taxon>
        <taxon>Anthemideae</taxon>
        <taxon>Anthemidinae</taxon>
        <taxon>Tanacetum</taxon>
    </lineage>
</organism>
<comment type="caution">
    <text evidence="3">The sequence shown here is derived from an EMBL/GenBank/DDBJ whole genome shotgun (WGS) entry which is preliminary data.</text>
</comment>